<name>D6WRZ7_TRICA</name>
<dbReference type="PANTHER" id="PTHR20932:SF13">
    <property type="entry name" value="LD36653P"/>
    <property type="match status" value="1"/>
</dbReference>
<evidence type="ECO:0000256" key="2">
    <source>
        <dbReference type="SAM" id="Phobius"/>
    </source>
</evidence>
<dbReference type="InterPro" id="IPR018392">
    <property type="entry name" value="LysM"/>
</dbReference>
<reference evidence="4 5" key="2">
    <citation type="journal article" date="2010" name="Nucleic Acids Res.">
        <title>BeetleBase in 2010: revisions to provide comprehensive genomic information for Tribolium castaneum.</title>
        <authorList>
            <person name="Kim H.S."/>
            <person name="Murphy T."/>
            <person name="Xia J."/>
            <person name="Caragea D."/>
            <person name="Park Y."/>
            <person name="Beeman R.W."/>
            <person name="Lorenzen M.D."/>
            <person name="Butcher S."/>
            <person name="Manak J.R."/>
            <person name="Brown S.J."/>
        </authorList>
    </citation>
    <scope>GENOME REANNOTATION</scope>
    <source>
        <strain evidence="4 5">Georgia GA2</strain>
    </source>
</reference>
<feature type="domain" description="LysM" evidence="3">
    <location>
        <begin position="44"/>
        <end position="88"/>
    </location>
</feature>
<dbReference type="PhylomeDB" id="D6WRZ7"/>
<accession>D6WRZ7</accession>
<evidence type="ECO:0000256" key="1">
    <source>
        <dbReference type="SAM" id="MobiDB-lite"/>
    </source>
</evidence>
<dbReference type="STRING" id="7070.D6WRZ7"/>
<dbReference type="OMA" id="NDFSCNG"/>
<reference evidence="4 5" key="1">
    <citation type="journal article" date="2008" name="Nature">
        <title>The genome of the model beetle and pest Tribolium castaneum.</title>
        <authorList>
            <consortium name="Tribolium Genome Sequencing Consortium"/>
            <person name="Richards S."/>
            <person name="Gibbs R.A."/>
            <person name="Weinstock G.M."/>
            <person name="Brown S.J."/>
            <person name="Denell R."/>
            <person name="Beeman R.W."/>
            <person name="Gibbs R."/>
            <person name="Beeman R.W."/>
            <person name="Brown S.J."/>
            <person name="Bucher G."/>
            <person name="Friedrich M."/>
            <person name="Grimmelikhuijzen C.J."/>
            <person name="Klingler M."/>
            <person name="Lorenzen M."/>
            <person name="Richards S."/>
            <person name="Roth S."/>
            <person name="Schroder R."/>
            <person name="Tautz D."/>
            <person name="Zdobnov E.M."/>
            <person name="Muzny D."/>
            <person name="Gibbs R.A."/>
            <person name="Weinstock G.M."/>
            <person name="Attaway T."/>
            <person name="Bell S."/>
            <person name="Buhay C.J."/>
            <person name="Chandrabose M.N."/>
            <person name="Chavez D."/>
            <person name="Clerk-Blankenburg K.P."/>
            <person name="Cree A."/>
            <person name="Dao M."/>
            <person name="Davis C."/>
            <person name="Chacko J."/>
            <person name="Dinh H."/>
            <person name="Dugan-Rocha S."/>
            <person name="Fowler G."/>
            <person name="Garner T.T."/>
            <person name="Garnes J."/>
            <person name="Gnirke A."/>
            <person name="Hawes A."/>
            <person name="Hernandez J."/>
            <person name="Hines S."/>
            <person name="Holder M."/>
            <person name="Hume J."/>
            <person name="Jhangiani S.N."/>
            <person name="Joshi V."/>
            <person name="Khan Z.M."/>
            <person name="Jackson L."/>
            <person name="Kovar C."/>
            <person name="Kowis A."/>
            <person name="Lee S."/>
            <person name="Lewis L.R."/>
            <person name="Margolis J."/>
            <person name="Morgan M."/>
            <person name="Nazareth L.V."/>
            <person name="Nguyen N."/>
            <person name="Okwuonu G."/>
            <person name="Parker D."/>
            <person name="Richards S."/>
            <person name="Ruiz S.J."/>
            <person name="Santibanez J."/>
            <person name="Savard J."/>
            <person name="Scherer S.E."/>
            <person name="Schneider B."/>
            <person name="Sodergren E."/>
            <person name="Tautz D."/>
            <person name="Vattahil S."/>
            <person name="Villasana D."/>
            <person name="White C.S."/>
            <person name="Wright R."/>
            <person name="Park Y."/>
            <person name="Beeman R.W."/>
            <person name="Lord J."/>
            <person name="Oppert B."/>
            <person name="Lorenzen M."/>
            <person name="Brown S."/>
            <person name="Wang L."/>
            <person name="Savard J."/>
            <person name="Tautz D."/>
            <person name="Richards S."/>
            <person name="Weinstock G."/>
            <person name="Gibbs R.A."/>
            <person name="Liu Y."/>
            <person name="Worley K."/>
            <person name="Weinstock G."/>
            <person name="Elsik C.G."/>
            <person name="Reese J.T."/>
            <person name="Elhaik E."/>
            <person name="Landan G."/>
            <person name="Graur D."/>
            <person name="Arensburger P."/>
            <person name="Atkinson P."/>
            <person name="Beeman R.W."/>
            <person name="Beidler J."/>
            <person name="Brown S.J."/>
            <person name="Demuth J.P."/>
            <person name="Drury D.W."/>
            <person name="Du Y.Z."/>
            <person name="Fujiwara H."/>
            <person name="Lorenzen M."/>
            <person name="Maselli V."/>
            <person name="Osanai M."/>
            <person name="Park Y."/>
            <person name="Robertson H.M."/>
            <person name="Tu Z."/>
            <person name="Wang J.J."/>
            <person name="Wang S."/>
            <person name="Richards S."/>
            <person name="Song H."/>
            <person name="Zhang L."/>
            <person name="Sodergren E."/>
            <person name="Werner D."/>
            <person name="Stanke M."/>
            <person name="Morgenstern B."/>
            <person name="Solovyev V."/>
            <person name="Kosarev P."/>
            <person name="Brown G."/>
            <person name="Chen H.C."/>
            <person name="Ermolaeva O."/>
            <person name="Hlavina W."/>
            <person name="Kapustin Y."/>
            <person name="Kiryutin B."/>
            <person name="Kitts P."/>
            <person name="Maglott D."/>
            <person name="Pruitt K."/>
            <person name="Sapojnikov V."/>
            <person name="Souvorov A."/>
            <person name="Mackey A.J."/>
            <person name="Waterhouse R.M."/>
            <person name="Wyder S."/>
            <person name="Zdobnov E.M."/>
            <person name="Zdobnov E.M."/>
            <person name="Wyder S."/>
            <person name="Kriventseva E.V."/>
            <person name="Kadowaki T."/>
            <person name="Bork P."/>
            <person name="Aranda M."/>
            <person name="Bao R."/>
            <person name="Beermann A."/>
            <person name="Berns N."/>
            <person name="Bolognesi R."/>
            <person name="Bonneton F."/>
            <person name="Bopp D."/>
            <person name="Brown S.J."/>
            <person name="Bucher G."/>
            <person name="Butts T."/>
            <person name="Chaumot A."/>
            <person name="Denell R.E."/>
            <person name="Ferrier D.E."/>
            <person name="Friedrich M."/>
            <person name="Gordon C.M."/>
            <person name="Jindra M."/>
            <person name="Klingler M."/>
            <person name="Lan Q."/>
            <person name="Lattorff H.M."/>
            <person name="Laudet V."/>
            <person name="von Levetsow C."/>
            <person name="Liu Z."/>
            <person name="Lutz R."/>
            <person name="Lynch J.A."/>
            <person name="da Fonseca R.N."/>
            <person name="Posnien N."/>
            <person name="Reuter R."/>
            <person name="Roth S."/>
            <person name="Savard J."/>
            <person name="Schinko J.B."/>
            <person name="Schmitt C."/>
            <person name="Schoppmeier M."/>
            <person name="Schroder R."/>
            <person name="Shippy T.D."/>
            <person name="Simonnet F."/>
            <person name="Marques-Souza H."/>
            <person name="Tautz D."/>
            <person name="Tomoyasu Y."/>
            <person name="Trauner J."/>
            <person name="Van der Zee M."/>
            <person name="Vervoort M."/>
            <person name="Wittkopp N."/>
            <person name="Wimmer E.A."/>
            <person name="Yang X."/>
            <person name="Jones A.K."/>
            <person name="Sattelle D.B."/>
            <person name="Ebert P.R."/>
            <person name="Nelson D."/>
            <person name="Scott J.G."/>
            <person name="Beeman R.W."/>
            <person name="Muthukrishnan S."/>
            <person name="Kramer K.J."/>
            <person name="Arakane Y."/>
            <person name="Beeman R.W."/>
            <person name="Zhu Q."/>
            <person name="Hogenkamp D."/>
            <person name="Dixit R."/>
            <person name="Oppert B."/>
            <person name="Jiang H."/>
            <person name="Zou Z."/>
            <person name="Marshall J."/>
            <person name="Elpidina E."/>
            <person name="Vinokurov K."/>
            <person name="Oppert C."/>
            <person name="Zou Z."/>
            <person name="Evans J."/>
            <person name="Lu Z."/>
            <person name="Zhao P."/>
            <person name="Sumathipala N."/>
            <person name="Altincicek B."/>
            <person name="Vilcinskas A."/>
            <person name="Williams M."/>
            <person name="Hultmark D."/>
            <person name="Hetru C."/>
            <person name="Jiang H."/>
            <person name="Grimmelikhuijzen C.J."/>
            <person name="Hauser F."/>
            <person name="Cazzamali G."/>
            <person name="Williamson M."/>
            <person name="Park Y."/>
            <person name="Li B."/>
            <person name="Tanaka Y."/>
            <person name="Predel R."/>
            <person name="Neupert S."/>
            <person name="Schachtner J."/>
            <person name="Verleyen P."/>
            <person name="Raible F."/>
            <person name="Bork P."/>
            <person name="Friedrich M."/>
            <person name="Walden K.K."/>
            <person name="Robertson H.M."/>
            <person name="Angeli S."/>
            <person name="Foret S."/>
            <person name="Bucher G."/>
            <person name="Schuetz S."/>
            <person name="Maleszka R."/>
            <person name="Wimmer E.A."/>
            <person name="Beeman R.W."/>
            <person name="Lorenzen M."/>
            <person name="Tomoyasu Y."/>
            <person name="Miller S.C."/>
            <person name="Grossmann D."/>
            <person name="Bucher G."/>
        </authorList>
    </citation>
    <scope>NUCLEOTIDE SEQUENCE [LARGE SCALE GENOMIC DNA]</scope>
    <source>
        <strain evidence="4 5">Georgia GA2</strain>
    </source>
</reference>
<dbReference type="Proteomes" id="UP000007266">
    <property type="component" value="Linkage group 7"/>
</dbReference>
<dbReference type="Gene3D" id="3.10.350.10">
    <property type="entry name" value="LysM domain"/>
    <property type="match status" value="1"/>
</dbReference>
<evidence type="ECO:0000313" key="5">
    <source>
        <dbReference type="Proteomes" id="UP000007266"/>
    </source>
</evidence>
<evidence type="ECO:0000313" key="4">
    <source>
        <dbReference type="EMBL" id="EFA06411.1"/>
    </source>
</evidence>
<dbReference type="Pfam" id="PF01476">
    <property type="entry name" value="LysM"/>
    <property type="match status" value="1"/>
</dbReference>
<keyword evidence="2" id="KW-1133">Transmembrane helix</keyword>
<evidence type="ECO:0000259" key="3">
    <source>
        <dbReference type="PROSITE" id="PS51782"/>
    </source>
</evidence>
<proteinExistence type="predicted"/>
<dbReference type="PANTHER" id="PTHR20932">
    <property type="entry name" value="LYSM AND PUTATIVE PEPTIDOGLYCAN-BINDING DOMAIN-CONTAINING PROTEIN"/>
    <property type="match status" value="1"/>
</dbReference>
<keyword evidence="5" id="KW-1185">Reference proteome</keyword>
<dbReference type="InParanoid" id="D6WRZ7"/>
<dbReference type="InterPro" id="IPR036779">
    <property type="entry name" value="LysM_dom_sf"/>
</dbReference>
<dbReference type="KEGG" id="tca:657113"/>
<gene>
    <name evidence="4" type="primary">AUGUSTUS-3.0.2_09290</name>
    <name evidence="4" type="ORF">TcasGA2_TC009290</name>
</gene>
<dbReference type="FunCoup" id="D6WRZ7">
    <property type="interactions" value="134"/>
</dbReference>
<feature type="compositionally biased region" description="Basic and acidic residues" evidence="1">
    <location>
        <begin position="8"/>
        <end position="22"/>
    </location>
</feature>
<dbReference type="EMBL" id="KQ971351">
    <property type="protein sequence ID" value="EFA06411.1"/>
    <property type="molecule type" value="Genomic_DNA"/>
</dbReference>
<keyword evidence="2" id="KW-0472">Membrane</keyword>
<dbReference type="SUPFAM" id="SSF54106">
    <property type="entry name" value="LysM domain"/>
    <property type="match status" value="1"/>
</dbReference>
<sequence length="219" mass="24427">MMKQRQKLKPDASYKKFGKHSDSDDETELFTVRKTSPKKEKATVEKTVEEGDTLQSLAIRYCCTIEDLKRLNNIHKENEIFAKRTIKVPQYPIALALAGVHVSGRSSPNDPSASGQVDTDQLTTSLKETEVNQIIFNSSLAQKSHDVTEESGDDEEVHLLPHSPLEEPAVTKIDCSGVDGDISIKALVLCIVIVIFAVPLIYVFYVAEHPKQHHHNHVS</sequence>
<dbReference type="PROSITE" id="PS51782">
    <property type="entry name" value="LYSM"/>
    <property type="match status" value="1"/>
</dbReference>
<keyword evidence="2" id="KW-0812">Transmembrane</keyword>
<dbReference type="HOGENOM" id="CLU_098425_0_0_1"/>
<protein>
    <submittedName>
        <fullName evidence="4">LysM and putative peptidoglycan-binding domain-containing protein 3-like Protein</fullName>
    </submittedName>
</protein>
<dbReference type="SMART" id="SM00257">
    <property type="entry name" value="LysM"/>
    <property type="match status" value="1"/>
</dbReference>
<dbReference type="CDD" id="cd00118">
    <property type="entry name" value="LysM"/>
    <property type="match status" value="1"/>
</dbReference>
<feature type="region of interest" description="Disordered" evidence="1">
    <location>
        <begin position="1"/>
        <end position="27"/>
    </location>
</feature>
<dbReference type="InterPro" id="IPR045030">
    <property type="entry name" value="LYSM1-4"/>
</dbReference>
<dbReference type="eggNOG" id="KOG2850">
    <property type="taxonomic scope" value="Eukaryota"/>
</dbReference>
<organism evidence="4 5">
    <name type="scientific">Tribolium castaneum</name>
    <name type="common">Red flour beetle</name>
    <dbReference type="NCBI Taxonomy" id="7070"/>
    <lineage>
        <taxon>Eukaryota</taxon>
        <taxon>Metazoa</taxon>
        <taxon>Ecdysozoa</taxon>
        <taxon>Arthropoda</taxon>
        <taxon>Hexapoda</taxon>
        <taxon>Insecta</taxon>
        <taxon>Pterygota</taxon>
        <taxon>Neoptera</taxon>
        <taxon>Endopterygota</taxon>
        <taxon>Coleoptera</taxon>
        <taxon>Polyphaga</taxon>
        <taxon>Cucujiformia</taxon>
        <taxon>Tenebrionidae</taxon>
        <taxon>Tenebrionidae incertae sedis</taxon>
        <taxon>Tribolium</taxon>
    </lineage>
</organism>
<feature type="transmembrane region" description="Helical" evidence="2">
    <location>
        <begin position="186"/>
        <end position="207"/>
    </location>
</feature>
<dbReference type="OrthoDB" id="538216at2759"/>
<dbReference type="AlphaFoldDB" id="D6WRZ7"/>